<proteinExistence type="predicted"/>
<evidence type="ECO:0000259" key="2">
    <source>
        <dbReference type="PROSITE" id="PS00028"/>
    </source>
</evidence>
<feature type="compositionally biased region" description="Basic residues" evidence="1">
    <location>
        <begin position="86"/>
        <end position="95"/>
    </location>
</feature>
<dbReference type="InterPro" id="IPR013087">
    <property type="entry name" value="Znf_C2H2_type"/>
</dbReference>
<sequence length="141" mass="16781">MRQNKGDPNKDSRFRDGRWYCDYGGCGKSYLGFKEMLRHGLNHTKPEYKCKYCWREWHRNDVYLQHFERKPDCKRAREKEDEGLRKAAKTAKQPHRPVDSRSRYVCGLNGCMRDYATRGNLGKHQIQTHGKYLKPGFSHAR</sequence>
<dbReference type="SMART" id="SM00355">
    <property type="entry name" value="ZnF_C2H2"/>
    <property type="match status" value="2"/>
</dbReference>
<dbReference type="SUPFAM" id="SSF57667">
    <property type="entry name" value="beta-beta-alpha zinc fingers"/>
    <property type="match status" value="1"/>
</dbReference>
<name>A0A9P6B258_9AGAM</name>
<dbReference type="PROSITE" id="PS00028">
    <property type="entry name" value="ZINC_FINGER_C2H2_1"/>
    <property type="match status" value="2"/>
</dbReference>
<gene>
    <name evidence="3" type="ORF">BS47DRAFT_674580</name>
</gene>
<dbReference type="InterPro" id="IPR036236">
    <property type="entry name" value="Znf_C2H2_sf"/>
</dbReference>
<reference evidence="3" key="1">
    <citation type="journal article" date="2020" name="Nat. Commun.">
        <title>Large-scale genome sequencing of mycorrhizal fungi provides insights into the early evolution of symbiotic traits.</title>
        <authorList>
            <person name="Miyauchi S."/>
            <person name="Kiss E."/>
            <person name="Kuo A."/>
            <person name="Drula E."/>
            <person name="Kohler A."/>
            <person name="Sanchez-Garcia M."/>
            <person name="Morin E."/>
            <person name="Andreopoulos B."/>
            <person name="Barry K.W."/>
            <person name="Bonito G."/>
            <person name="Buee M."/>
            <person name="Carver A."/>
            <person name="Chen C."/>
            <person name="Cichocki N."/>
            <person name="Clum A."/>
            <person name="Culley D."/>
            <person name="Crous P.W."/>
            <person name="Fauchery L."/>
            <person name="Girlanda M."/>
            <person name="Hayes R.D."/>
            <person name="Keri Z."/>
            <person name="LaButti K."/>
            <person name="Lipzen A."/>
            <person name="Lombard V."/>
            <person name="Magnuson J."/>
            <person name="Maillard F."/>
            <person name="Murat C."/>
            <person name="Nolan M."/>
            <person name="Ohm R.A."/>
            <person name="Pangilinan J."/>
            <person name="Pereira M.F."/>
            <person name="Perotto S."/>
            <person name="Peter M."/>
            <person name="Pfister S."/>
            <person name="Riley R."/>
            <person name="Sitrit Y."/>
            <person name="Stielow J.B."/>
            <person name="Szollosi G."/>
            <person name="Zifcakova L."/>
            <person name="Stursova M."/>
            <person name="Spatafora J.W."/>
            <person name="Tedersoo L."/>
            <person name="Vaario L.M."/>
            <person name="Yamada A."/>
            <person name="Yan M."/>
            <person name="Wang P."/>
            <person name="Xu J."/>
            <person name="Bruns T."/>
            <person name="Baldrian P."/>
            <person name="Vilgalys R."/>
            <person name="Dunand C."/>
            <person name="Henrissat B."/>
            <person name="Grigoriev I.V."/>
            <person name="Hibbett D."/>
            <person name="Nagy L.G."/>
            <person name="Martin F.M."/>
        </authorList>
    </citation>
    <scope>NUCLEOTIDE SEQUENCE</scope>
    <source>
        <strain evidence="3">UP504</strain>
    </source>
</reference>
<keyword evidence="4" id="KW-1185">Reference proteome</keyword>
<organism evidence="3 4">
    <name type="scientific">Hydnum rufescens UP504</name>
    <dbReference type="NCBI Taxonomy" id="1448309"/>
    <lineage>
        <taxon>Eukaryota</taxon>
        <taxon>Fungi</taxon>
        <taxon>Dikarya</taxon>
        <taxon>Basidiomycota</taxon>
        <taxon>Agaricomycotina</taxon>
        <taxon>Agaricomycetes</taxon>
        <taxon>Cantharellales</taxon>
        <taxon>Hydnaceae</taxon>
        <taxon>Hydnum</taxon>
    </lineage>
</organism>
<protein>
    <recommendedName>
        <fullName evidence="2">C2H2-type domain-containing protein</fullName>
    </recommendedName>
</protein>
<dbReference type="OrthoDB" id="7437528at2759"/>
<dbReference type="EMBL" id="MU128940">
    <property type="protein sequence ID" value="KAF9516319.1"/>
    <property type="molecule type" value="Genomic_DNA"/>
</dbReference>
<evidence type="ECO:0000313" key="3">
    <source>
        <dbReference type="EMBL" id="KAF9516319.1"/>
    </source>
</evidence>
<accession>A0A9P6B258</accession>
<comment type="caution">
    <text evidence="3">The sequence shown here is derived from an EMBL/GenBank/DDBJ whole genome shotgun (WGS) entry which is preliminary data.</text>
</comment>
<evidence type="ECO:0000256" key="1">
    <source>
        <dbReference type="SAM" id="MobiDB-lite"/>
    </source>
</evidence>
<feature type="domain" description="C2H2-type" evidence="2">
    <location>
        <begin position="106"/>
        <end position="129"/>
    </location>
</feature>
<feature type="domain" description="C2H2-type" evidence="2">
    <location>
        <begin position="21"/>
        <end position="43"/>
    </location>
</feature>
<dbReference type="AlphaFoldDB" id="A0A9P6B258"/>
<feature type="region of interest" description="Disordered" evidence="1">
    <location>
        <begin position="79"/>
        <end position="98"/>
    </location>
</feature>
<dbReference type="Proteomes" id="UP000886523">
    <property type="component" value="Unassembled WGS sequence"/>
</dbReference>
<evidence type="ECO:0000313" key="4">
    <source>
        <dbReference type="Proteomes" id="UP000886523"/>
    </source>
</evidence>